<evidence type="ECO:0000313" key="3">
    <source>
        <dbReference type="Proteomes" id="UP000250235"/>
    </source>
</evidence>
<dbReference type="Proteomes" id="UP000250235">
    <property type="component" value="Unassembled WGS sequence"/>
</dbReference>
<keyword evidence="1" id="KW-1133">Transmembrane helix</keyword>
<keyword evidence="1" id="KW-0812">Transmembrane</keyword>
<evidence type="ECO:0000256" key="1">
    <source>
        <dbReference type="SAM" id="Phobius"/>
    </source>
</evidence>
<gene>
    <name evidence="2" type="ORF">F511_34127</name>
</gene>
<name>A0A2Z7CDQ9_9LAMI</name>
<keyword evidence="3" id="KW-1185">Reference proteome</keyword>
<proteinExistence type="predicted"/>
<keyword evidence="1" id="KW-0472">Membrane</keyword>
<accession>A0A2Z7CDQ9</accession>
<evidence type="ECO:0000313" key="2">
    <source>
        <dbReference type="EMBL" id="KZV43977.1"/>
    </source>
</evidence>
<dbReference type="AlphaFoldDB" id="A0A2Z7CDQ9"/>
<reference evidence="2 3" key="1">
    <citation type="journal article" date="2015" name="Proc. Natl. Acad. Sci. U.S.A.">
        <title>The resurrection genome of Boea hygrometrica: A blueprint for survival of dehydration.</title>
        <authorList>
            <person name="Xiao L."/>
            <person name="Yang G."/>
            <person name="Zhang L."/>
            <person name="Yang X."/>
            <person name="Zhao S."/>
            <person name="Ji Z."/>
            <person name="Zhou Q."/>
            <person name="Hu M."/>
            <person name="Wang Y."/>
            <person name="Chen M."/>
            <person name="Xu Y."/>
            <person name="Jin H."/>
            <person name="Xiao X."/>
            <person name="Hu G."/>
            <person name="Bao F."/>
            <person name="Hu Y."/>
            <person name="Wan P."/>
            <person name="Li L."/>
            <person name="Deng X."/>
            <person name="Kuang T."/>
            <person name="Xiang C."/>
            <person name="Zhu J.K."/>
            <person name="Oliver M.J."/>
            <person name="He Y."/>
        </authorList>
    </citation>
    <scope>NUCLEOTIDE SEQUENCE [LARGE SCALE GENOMIC DNA]</scope>
    <source>
        <strain evidence="3">cv. XS01</strain>
    </source>
</reference>
<organism evidence="2 3">
    <name type="scientific">Dorcoceras hygrometricum</name>
    <dbReference type="NCBI Taxonomy" id="472368"/>
    <lineage>
        <taxon>Eukaryota</taxon>
        <taxon>Viridiplantae</taxon>
        <taxon>Streptophyta</taxon>
        <taxon>Embryophyta</taxon>
        <taxon>Tracheophyta</taxon>
        <taxon>Spermatophyta</taxon>
        <taxon>Magnoliopsida</taxon>
        <taxon>eudicotyledons</taxon>
        <taxon>Gunneridae</taxon>
        <taxon>Pentapetalae</taxon>
        <taxon>asterids</taxon>
        <taxon>lamiids</taxon>
        <taxon>Lamiales</taxon>
        <taxon>Gesneriaceae</taxon>
        <taxon>Didymocarpoideae</taxon>
        <taxon>Trichosporeae</taxon>
        <taxon>Loxocarpinae</taxon>
        <taxon>Dorcoceras</taxon>
    </lineage>
</organism>
<sequence length="90" mass="10186">MRRNRFILLKGRSSRVANSLGLEENSSRRRRIQVPLVRRVLVLEVVLVVVLAACLVDSAEEGIRLRSAEEFRGFAITVDSRDIFGECVLC</sequence>
<dbReference type="EMBL" id="KQ997559">
    <property type="protein sequence ID" value="KZV43977.1"/>
    <property type="molecule type" value="Genomic_DNA"/>
</dbReference>
<feature type="transmembrane region" description="Helical" evidence="1">
    <location>
        <begin position="36"/>
        <end position="56"/>
    </location>
</feature>
<protein>
    <submittedName>
        <fullName evidence="2">Uncharacterized protein</fullName>
    </submittedName>
</protein>